<keyword evidence="2" id="KW-1185">Reference proteome</keyword>
<dbReference type="EMBL" id="CAXHTB010000003">
    <property type="protein sequence ID" value="CAL0302887.1"/>
    <property type="molecule type" value="Genomic_DNA"/>
</dbReference>
<evidence type="ECO:0000313" key="1">
    <source>
        <dbReference type="EMBL" id="CAL0302887.1"/>
    </source>
</evidence>
<protein>
    <submittedName>
        <fullName evidence="1">Uncharacterized protein</fullName>
    </submittedName>
</protein>
<comment type="caution">
    <text evidence="1">The sequence shown here is derived from an EMBL/GenBank/DDBJ whole genome shotgun (WGS) entry which is preliminary data.</text>
</comment>
<reference evidence="1 2" key="1">
    <citation type="submission" date="2024-03" db="EMBL/GenBank/DDBJ databases">
        <authorList>
            <person name="Martinez-Hernandez J."/>
        </authorList>
    </citation>
    <scope>NUCLEOTIDE SEQUENCE [LARGE SCALE GENOMIC DNA]</scope>
</reference>
<dbReference type="AlphaFoldDB" id="A0AAV1W166"/>
<sequence>MVPHSPSLLPMKDVVRVKNPQVQILNTRDMEEQPNEWKEYHDVALVEEDERTIHVAYSKIVLENKSFNNAFTSRHWP</sequence>
<gene>
    <name evidence="1" type="ORF">LLUT_LOCUS3947</name>
</gene>
<accession>A0AAV1W166</accession>
<name>A0AAV1W166_LUPLU</name>
<proteinExistence type="predicted"/>
<dbReference type="Proteomes" id="UP001497480">
    <property type="component" value="Unassembled WGS sequence"/>
</dbReference>
<organism evidence="1 2">
    <name type="scientific">Lupinus luteus</name>
    <name type="common">European yellow lupine</name>
    <dbReference type="NCBI Taxonomy" id="3873"/>
    <lineage>
        <taxon>Eukaryota</taxon>
        <taxon>Viridiplantae</taxon>
        <taxon>Streptophyta</taxon>
        <taxon>Embryophyta</taxon>
        <taxon>Tracheophyta</taxon>
        <taxon>Spermatophyta</taxon>
        <taxon>Magnoliopsida</taxon>
        <taxon>eudicotyledons</taxon>
        <taxon>Gunneridae</taxon>
        <taxon>Pentapetalae</taxon>
        <taxon>rosids</taxon>
        <taxon>fabids</taxon>
        <taxon>Fabales</taxon>
        <taxon>Fabaceae</taxon>
        <taxon>Papilionoideae</taxon>
        <taxon>50 kb inversion clade</taxon>
        <taxon>genistoids sensu lato</taxon>
        <taxon>core genistoids</taxon>
        <taxon>Genisteae</taxon>
        <taxon>Lupinus</taxon>
    </lineage>
</organism>
<evidence type="ECO:0000313" key="2">
    <source>
        <dbReference type="Proteomes" id="UP001497480"/>
    </source>
</evidence>